<keyword evidence="3" id="KW-1185">Reference proteome</keyword>
<sequence length="164" mass="18016">MSLAWIQLLRMGASLMLTLLLLCATLYNEAAYAVFDSVWQKAAVVAGTNHYLAMLFHADSVIGQVMYHPHSVPAVVAYSLLYIGLCIGLCFSLLPYTTQRRLALLLYGLACLTSFFLLVGSKLTGALLLVTLSSQLIHFIVSPLPVIVFVPLLRWYLPSATTVH</sequence>
<accession>A0A243WAE0</accession>
<name>A0A243WAE0_9BACT</name>
<dbReference type="RefSeq" id="WP_143436627.1">
    <property type="nucleotide sequence ID" value="NZ_MTSE01000017.1"/>
</dbReference>
<protein>
    <submittedName>
        <fullName evidence="2">Uncharacterized protein</fullName>
    </submittedName>
</protein>
<reference evidence="2 3" key="1">
    <citation type="submission" date="2017-01" db="EMBL/GenBank/DDBJ databases">
        <title>A new Hymenobacter.</title>
        <authorList>
            <person name="Liang Y."/>
            <person name="Feng F."/>
        </authorList>
    </citation>
    <scope>NUCLEOTIDE SEQUENCE [LARGE SCALE GENOMIC DNA]</scope>
    <source>
        <strain evidence="2">MIMBbqt21</strain>
    </source>
</reference>
<dbReference type="AlphaFoldDB" id="A0A243WAE0"/>
<evidence type="ECO:0000313" key="3">
    <source>
        <dbReference type="Proteomes" id="UP000194873"/>
    </source>
</evidence>
<evidence type="ECO:0000313" key="2">
    <source>
        <dbReference type="EMBL" id="OUJ71214.1"/>
    </source>
</evidence>
<feature type="transmembrane region" description="Helical" evidence="1">
    <location>
        <begin position="75"/>
        <end position="97"/>
    </location>
</feature>
<dbReference type="NCBIfam" id="NF046082">
    <property type="entry name" value="assoc_w_XrtX"/>
    <property type="match status" value="1"/>
</dbReference>
<dbReference type="OrthoDB" id="884498at2"/>
<feature type="transmembrane region" description="Helical" evidence="1">
    <location>
        <begin position="136"/>
        <end position="157"/>
    </location>
</feature>
<keyword evidence="1" id="KW-0472">Membrane</keyword>
<proteinExistence type="predicted"/>
<keyword evidence="1" id="KW-1133">Transmembrane helix</keyword>
<feature type="transmembrane region" description="Helical" evidence="1">
    <location>
        <begin position="104"/>
        <end position="130"/>
    </location>
</feature>
<keyword evidence="1" id="KW-0812">Transmembrane</keyword>
<organism evidence="2 3">
    <name type="scientific">Hymenobacter crusticola</name>
    <dbReference type="NCBI Taxonomy" id="1770526"/>
    <lineage>
        <taxon>Bacteria</taxon>
        <taxon>Pseudomonadati</taxon>
        <taxon>Bacteroidota</taxon>
        <taxon>Cytophagia</taxon>
        <taxon>Cytophagales</taxon>
        <taxon>Hymenobacteraceae</taxon>
        <taxon>Hymenobacter</taxon>
    </lineage>
</organism>
<dbReference type="Proteomes" id="UP000194873">
    <property type="component" value="Unassembled WGS sequence"/>
</dbReference>
<gene>
    <name evidence="2" type="ORF">BXP70_22295</name>
</gene>
<dbReference type="EMBL" id="MTSE01000017">
    <property type="protein sequence ID" value="OUJ71214.1"/>
    <property type="molecule type" value="Genomic_DNA"/>
</dbReference>
<comment type="caution">
    <text evidence="2">The sequence shown here is derived from an EMBL/GenBank/DDBJ whole genome shotgun (WGS) entry which is preliminary data.</text>
</comment>
<evidence type="ECO:0000256" key="1">
    <source>
        <dbReference type="SAM" id="Phobius"/>
    </source>
</evidence>